<proteinExistence type="predicted"/>
<dbReference type="EMBL" id="UGQM01000001">
    <property type="protein sequence ID" value="STZ40813.1"/>
    <property type="molecule type" value="Genomic_DNA"/>
</dbReference>
<accession>A0A378SDH1</accession>
<sequence length="37" mass="3998">MKLVLALAAGAAVLASLVVWRTQHGAEVWHRLDETPS</sequence>
<dbReference type="Proteomes" id="UP000254291">
    <property type="component" value="Unassembled WGS sequence"/>
</dbReference>
<gene>
    <name evidence="1" type="ORF">NCTC10742_00010</name>
</gene>
<evidence type="ECO:0000313" key="1">
    <source>
        <dbReference type="EMBL" id="STZ40813.1"/>
    </source>
</evidence>
<organism evidence="1 2">
    <name type="scientific">Mycolicibacterium gilvum</name>
    <dbReference type="NCBI Taxonomy" id="1804"/>
    <lineage>
        <taxon>Bacteria</taxon>
        <taxon>Bacillati</taxon>
        <taxon>Actinomycetota</taxon>
        <taxon>Actinomycetes</taxon>
        <taxon>Mycobacteriales</taxon>
        <taxon>Mycobacteriaceae</taxon>
        <taxon>Mycolicibacterium</taxon>
    </lineage>
</organism>
<protein>
    <submittedName>
        <fullName evidence="1">Uncharacterized protein</fullName>
    </submittedName>
</protein>
<name>A0A378SDH1_9MYCO</name>
<evidence type="ECO:0000313" key="2">
    <source>
        <dbReference type="Proteomes" id="UP000254291"/>
    </source>
</evidence>
<reference evidence="1 2" key="1">
    <citation type="submission" date="2018-06" db="EMBL/GenBank/DDBJ databases">
        <authorList>
            <consortium name="Pathogen Informatics"/>
            <person name="Doyle S."/>
        </authorList>
    </citation>
    <scope>NUCLEOTIDE SEQUENCE [LARGE SCALE GENOMIC DNA]</scope>
    <source>
        <strain evidence="1 2">NCTC10742</strain>
    </source>
</reference>
<dbReference type="AlphaFoldDB" id="A0A378SDH1"/>